<dbReference type="EMBL" id="LOBP01000145">
    <property type="protein sequence ID" value="KYN85754.1"/>
    <property type="molecule type" value="Genomic_DNA"/>
</dbReference>
<proteinExistence type="predicted"/>
<name>A0A151KVX1_9VIBR</name>
<reference evidence="4" key="1">
    <citation type="submission" date="2015-12" db="EMBL/GenBank/DDBJ databases">
        <authorList>
            <person name="Shamseldin A."/>
            <person name="Moawad H."/>
            <person name="Abd El-Rahim W.M."/>
            <person name="Sadowsky M.J."/>
        </authorList>
    </citation>
    <scope>NUCLEOTIDE SEQUENCE [LARGE SCALE GENOMIC DNA]</scope>
    <source>
        <strain evidence="4">2538-88</strain>
    </source>
</reference>
<dbReference type="NCBIfam" id="NF038228">
    <property type="entry name" value="IcmH_DotU_IVB"/>
    <property type="match status" value="1"/>
</dbReference>
<dbReference type="Gene3D" id="1.25.40.590">
    <property type="entry name" value="Type IV / VI secretion system, DotU"/>
    <property type="match status" value="1"/>
</dbReference>
<evidence type="ECO:0000259" key="1">
    <source>
        <dbReference type="Pfam" id="PF09850"/>
    </source>
</evidence>
<accession>A0A151KVX1</accession>
<evidence type="ECO:0000313" key="5">
    <source>
        <dbReference type="Proteomes" id="UP000075609"/>
    </source>
</evidence>
<dbReference type="EMBL" id="LOBR01000049">
    <property type="protein sequence ID" value="KYN87215.1"/>
    <property type="molecule type" value="Genomic_DNA"/>
</dbReference>
<reference evidence="3 5" key="2">
    <citation type="submission" date="2015-12" db="EMBL/GenBank/DDBJ databases">
        <authorList>
            <person name="Tarr C.L."/>
            <person name="Gladney L.M."/>
        </authorList>
    </citation>
    <scope>NUCLEOTIDE SEQUENCE</scope>
    <source>
        <strain evidence="2 5">1048-83</strain>
        <strain evidence="3">2538-88</strain>
    </source>
</reference>
<dbReference type="RefSeq" id="WP_061893047.1">
    <property type="nucleotide sequence ID" value="NZ_CAXYEW010000029.1"/>
</dbReference>
<evidence type="ECO:0000313" key="2">
    <source>
        <dbReference type="EMBL" id="KYN85754.1"/>
    </source>
</evidence>
<sequence>MNGLFNEEPTLVVRRAEVKQQTTHSAGNVKSADLLGTERLIDNLAVYGSPLLNAATELLGTLVTLPRQGAPRDIERFRQRLLDAIMTFRQRGIYLEYHPSIVEKSCFVLCAAFDEAILYTTWGAKARWENHSLLSKVFSQRNGGEAFFQLLEKASQQPGKLVDFIELQYVLLMLGFQGRYRHRDEHVLHEIKSDVYAIIRHYRSEAILPVPRTPELPDGMQPWRMLSVGKTLVLVLLVLVGGYGASEYWYYNRSQPIIEQFSSIDMLGVSFNKTQQDLIYVSTDSDLGLTAQPEHQESAISTPDETKSVQWEILLAVFSKPTDALRLASELEPVGYEIATRETQHGIEVLLKAGDNLPTIRKLKNELNVRFGLNATIRRAQK</sequence>
<dbReference type="GeneID" id="95678092"/>
<dbReference type="InterPro" id="IPR017732">
    <property type="entry name" value="T4/T6SS_DotU"/>
</dbReference>
<evidence type="ECO:0000313" key="3">
    <source>
        <dbReference type="EMBL" id="KYN87215.1"/>
    </source>
</evidence>
<dbReference type="Proteomes" id="UP000075609">
    <property type="component" value="Unassembled WGS sequence"/>
</dbReference>
<gene>
    <name evidence="2" type="ORF">ATY35_15765</name>
    <name evidence="3" type="ORF">ATY37_18340</name>
</gene>
<dbReference type="NCBIfam" id="TIGR03349">
    <property type="entry name" value="IV_VI_DotU"/>
    <property type="match status" value="1"/>
</dbReference>
<feature type="domain" description="Type IV / VI secretion system DotU" evidence="1">
    <location>
        <begin position="50"/>
        <end position="249"/>
    </location>
</feature>
<dbReference type="AlphaFoldDB" id="A0A151KVX1"/>
<dbReference type="InterPro" id="IPR038522">
    <property type="entry name" value="T4/T6SS_DotU_sf"/>
</dbReference>
<dbReference type="Proteomes" id="UP000075346">
    <property type="component" value="Unassembled WGS sequence"/>
</dbReference>
<keyword evidence="5" id="KW-1185">Reference proteome</keyword>
<dbReference type="Pfam" id="PF09850">
    <property type="entry name" value="DotU"/>
    <property type="match status" value="1"/>
</dbReference>
<dbReference type="PANTHER" id="PTHR38033">
    <property type="entry name" value="MEMBRANE PROTEIN-RELATED"/>
    <property type="match status" value="1"/>
</dbReference>
<organism evidence="3 4">
    <name type="scientific">Vibrio cidicii</name>
    <dbReference type="NCBI Taxonomy" id="1763883"/>
    <lineage>
        <taxon>Bacteria</taxon>
        <taxon>Pseudomonadati</taxon>
        <taxon>Pseudomonadota</taxon>
        <taxon>Gammaproteobacteria</taxon>
        <taxon>Vibrionales</taxon>
        <taxon>Vibrionaceae</taxon>
        <taxon>Vibrio</taxon>
    </lineage>
</organism>
<dbReference type="PANTHER" id="PTHR38033:SF1">
    <property type="entry name" value="DOTU FAMILY TYPE IV_VI SECRETION SYSTEM PROTEIN"/>
    <property type="match status" value="1"/>
</dbReference>
<protein>
    <recommendedName>
        <fullName evidence="1">Type IV / VI secretion system DotU domain-containing protein</fullName>
    </recommendedName>
</protein>
<evidence type="ECO:0000313" key="4">
    <source>
        <dbReference type="Proteomes" id="UP000075346"/>
    </source>
</evidence>
<comment type="caution">
    <text evidence="3">The sequence shown here is derived from an EMBL/GenBank/DDBJ whole genome shotgun (WGS) entry which is preliminary data.</text>
</comment>